<proteinExistence type="predicted"/>
<dbReference type="EMBL" id="JAGKHQ010000017">
    <property type="protein sequence ID" value="KAG7489478.1"/>
    <property type="molecule type" value="Genomic_DNA"/>
</dbReference>
<dbReference type="AlphaFoldDB" id="A0AAV6QH72"/>
<comment type="caution">
    <text evidence="1">The sequence shown here is derived from an EMBL/GenBank/DDBJ whole genome shotgun (WGS) entry which is preliminary data.</text>
</comment>
<keyword evidence="2" id="KW-1185">Reference proteome</keyword>
<dbReference type="Proteomes" id="UP000693946">
    <property type="component" value="Linkage Group LG5"/>
</dbReference>
<protein>
    <recommendedName>
        <fullName evidence="3">Secreted protein</fullName>
    </recommendedName>
</protein>
<evidence type="ECO:0000313" key="2">
    <source>
        <dbReference type="Proteomes" id="UP000693946"/>
    </source>
</evidence>
<evidence type="ECO:0008006" key="3">
    <source>
        <dbReference type="Google" id="ProtNLM"/>
    </source>
</evidence>
<name>A0AAV6QH72_SOLSE</name>
<reference evidence="1 2" key="1">
    <citation type="journal article" date="2021" name="Sci. Rep.">
        <title>Chromosome anchoring in Senegalese sole (Solea senegalensis) reveals sex-associated markers and genome rearrangements in flatfish.</title>
        <authorList>
            <person name="Guerrero-Cozar I."/>
            <person name="Gomez-Garrido J."/>
            <person name="Berbel C."/>
            <person name="Martinez-Blanch J.F."/>
            <person name="Alioto T."/>
            <person name="Claros M.G."/>
            <person name="Gagnaire P.A."/>
            <person name="Manchado M."/>
        </authorList>
    </citation>
    <scope>NUCLEOTIDE SEQUENCE [LARGE SCALE GENOMIC DNA]</scope>
    <source>
        <strain evidence="1">Sse05_10M</strain>
    </source>
</reference>
<evidence type="ECO:0000313" key="1">
    <source>
        <dbReference type="EMBL" id="KAG7489478.1"/>
    </source>
</evidence>
<organism evidence="1 2">
    <name type="scientific">Solea senegalensis</name>
    <name type="common">Senegalese sole</name>
    <dbReference type="NCBI Taxonomy" id="28829"/>
    <lineage>
        <taxon>Eukaryota</taxon>
        <taxon>Metazoa</taxon>
        <taxon>Chordata</taxon>
        <taxon>Craniata</taxon>
        <taxon>Vertebrata</taxon>
        <taxon>Euteleostomi</taxon>
        <taxon>Actinopterygii</taxon>
        <taxon>Neopterygii</taxon>
        <taxon>Teleostei</taxon>
        <taxon>Neoteleostei</taxon>
        <taxon>Acanthomorphata</taxon>
        <taxon>Carangaria</taxon>
        <taxon>Pleuronectiformes</taxon>
        <taxon>Pleuronectoidei</taxon>
        <taxon>Soleidae</taxon>
        <taxon>Solea</taxon>
    </lineage>
</organism>
<accession>A0AAV6QH72</accession>
<sequence length="69" mass="7794">MCLLGAVHISGCCSLFSVSLHPAQQIHQRSSFCRGDSWETETDSTRSQTSTETNLEINMNEARVSYRER</sequence>
<gene>
    <name evidence="1" type="ORF">JOB18_012900</name>
</gene>